<evidence type="ECO:0000313" key="2">
    <source>
        <dbReference type="EMBL" id="PPB01989.1"/>
    </source>
</evidence>
<name>A0AAP8U4W7_BRELA</name>
<feature type="region of interest" description="Disordered" evidence="1">
    <location>
        <begin position="64"/>
        <end position="89"/>
    </location>
</feature>
<reference evidence="2 3" key="1">
    <citation type="submission" date="2018-02" db="EMBL/GenBank/DDBJ databases">
        <title>Comparative analysis of genomes of three Brevibacillus laterosporus strains producers of potent antimicrobials isolated from silage.</title>
        <authorList>
            <person name="Kojic M."/>
            <person name="Miljkovic M."/>
            <person name="Studholme D."/>
            <person name="Filipic B."/>
        </authorList>
    </citation>
    <scope>NUCLEOTIDE SEQUENCE [LARGE SCALE GENOMIC DNA]</scope>
    <source>
        <strain evidence="2 3">BGSP11</strain>
    </source>
</reference>
<comment type="caution">
    <text evidence="2">The sequence shown here is derived from an EMBL/GenBank/DDBJ whole genome shotgun (WGS) entry which is preliminary data.</text>
</comment>
<evidence type="ECO:0000256" key="1">
    <source>
        <dbReference type="SAM" id="MobiDB-lite"/>
    </source>
</evidence>
<feature type="compositionally biased region" description="Polar residues" evidence="1">
    <location>
        <begin position="71"/>
        <end position="89"/>
    </location>
</feature>
<organism evidence="2 3">
    <name type="scientific">Brevibacillus laterosporus</name>
    <name type="common">Bacillus laterosporus</name>
    <dbReference type="NCBI Taxonomy" id="1465"/>
    <lineage>
        <taxon>Bacteria</taxon>
        <taxon>Bacillati</taxon>
        <taxon>Bacillota</taxon>
        <taxon>Bacilli</taxon>
        <taxon>Bacillales</taxon>
        <taxon>Paenibacillaceae</taxon>
        <taxon>Brevibacillus</taxon>
    </lineage>
</organism>
<dbReference type="Proteomes" id="UP000239759">
    <property type="component" value="Unassembled WGS sequence"/>
</dbReference>
<dbReference type="RefSeq" id="WP_104032284.1">
    <property type="nucleotide sequence ID" value="NZ_JANSGY010000004.1"/>
</dbReference>
<sequence length="89" mass="10124">MVGEHLQTDLSKDQIMGLAMDLKDITPSTLVSLDNGGYWKDGYTYLDRKKFFTARTILRREMDMRSDQVPELNNSPIHDSDKGTASTNQ</sequence>
<proteinExistence type="predicted"/>
<gene>
    <name evidence="2" type="ORF">C4A77_14345</name>
</gene>
<accession>A0AAP8U4W7</accession>
<dbReference type="EMBL" id="PRKQ01000016">
    <property type="protein sequence ID" value="PPB01989.1"/>
    <property type="molecule type" value="Genomic_DNA"/>
</dbReference>
<evidence type="ECO:0000313" key="3">
    <source>
        <dbReference type="Proteomes" id="UP000239759"/>
    </source>
</evidence>
<dbReference type="AlphaFoldDB" id="A0AAP8U4W7"/>
<protein>
    <submittedName>
        <fullName evidence="2">Uncharacterized protein</fullName>
    </submittedName>
</protein>